<evidence type="ECO:0000313" key="9">
    <source>
        <dbReference type="Proteomes" id="UP001464555"/>
    </source>
</evidence>
<dbReference type="SUPFAM" id="SSF82171">
    <property type="entry name" value="DPP6 N-terminal domain-like"/>
    <property type="match status" value="1"/>
</dbReference>
<dbReference type="InterPro" id="IPR008969">
    <property type="entry name" value="CarboxyPept-like_regulatory"/>
</dbReference>
<gene>
    <name evidence="8" type="ORF">AAEO56_10690</name>
</gene>
<dbReference type="SUPFAM" id="SSF49464">
    <property type="entry name" value="Carboxypeptidase regulatory domain-like"/>
    <property type="match status" value="1"/>
</dbReference>
<evidence type="ECO:0000256" key="5">
    <source>
        <dbReference type="PROSITE-ProRule" id="PRU00473"/>
    </source>
</evidence>
<dbReference type="Pfam" id="PF07676">
    <property type="entry name" value="PD40"/>
    <property type="match status" value="3"/>
</dbReference>
<reference evidence="8 9" key="1">
    <citation type="submission" date="2024-04" db="EMBL/GenBank/DDBJ databases">
        <title>Flavobacterium sp. DGU11 16S ribosomal RNA gene Genome sequencing and assembly.</title>
        <authorList>
            <person name="Park S."/>
        </authorList>
    </citation>
    <scope>NUCLEOTIDE SEQUENCE [LARGE SCALE GENOMIC DNA]</scope>
    <source>
        <strain evidence="8 9">DGU11</strain>
    </source>
</reference>
<dbReference type="Pfam" id="PF13620">
    <property type="entry name" value="CarboxypepD_reg"/>
    <property type="match status" value="1"/>
</dbReference>
<dbReference type="InterPro" id="IPR019734">
    <property type="entry name" value="TPR_rpt"/>
</dbReference>
<dbReference type="InterPro" id="IPR006664">
    <property type="entry name" value="OMP_bac"/>
</dbReference>
<evidence type="ECO:0000256" key="4">
    <source>
        <dbReference type="PROSITE-ProRule" id="PRU00339"/>
    </source>
</evidence>
<feature type="domain" description="OmpA-like" evidence="7">
    <location>
        <begin position="503"/>
        <end position="619"/>
    </location>
</feature>
<dbReference type="Gene3D" id="2.120.10.30">
    <property type="entry name" value="TolB, C-terminal domain"/>
    <property type="match status" value="1"/>
</dbReference>
<feature type="chain" id="PRO_5045334233" evidence="6">
    <location>
        <begin position="20"/>
        <end position="619"/>
    </location>
</feature>
<organism evidence="8 9">
    <name type="scientific">Flavobacterium arundinis</name>
    <dbReference type="NCBI Taxonomy" id="3139143"/>
    <lineage>
        <taxon>Bacteria</taxon>
        <taxon>Pseudomonadati</taxon>
        <taxon>Bacteroidota</taxon>
        <taxon>Flavobacteriia</taxon>
        <taxon>Flavobacteriales</taxon>
        <taxon>Flavobacteriaceae</taxon>
        <taxon>Flavobacterium</taxon>
    </lineage>
</organism>
<dbReference type="SUPFAM" id="SSF103088">
    <property type="entry name" value="OmpA-like"/>
    <property type="match status" value="1"/>
</dbReference>
<dbReference type="RefSeq" id="WP_341697045.1">
    <property type="nucleotide sequence ID" value="NZ_JBBYHR010000005.1"/>
</dbReference>
<dbReference type="SUPFAM" id="SSF48452">
    <property type="entry name" value="TPR-like"/>
    <property type="match status" value="1"/>
</dbReference>
<dbReference type="Gene3D" id="3.30.1330.60">
    <property type="entry name" value="OmpA-like domain"/>
    <property type="match status" value="1"/>
</dbReference>
<protein>
    <submittedName>
        <fullName evidence="8">OmpA family protein</fullName>
    </submittedName>
</protein>
<keyword evidence="4" id="KW-0802">TPR repeat</keyword>
<dbReference type="PROSITE" id="PS50005">
    <property type="entry name" value="TPR"/>
    <property type="match status" value="1"/>
</dbReference>
<comment type="caution">
    <text evidence="8">The sequence shown here is derived from an EMBL/GenBank/DDBJ whole genome shotgun (WGS) entry which is preliminary data.</text>
</comment>
<name>A0ABU9HX28_9FLAO</name>
<sequence>MKKLYITLSFMLATMAVTAQNASTAEADKLFKKFEYLDAAKEYLKLTKSKDPYVYKQLAESYYNVYNSKEAVKWYAKAVESKQDAETYYRYAQMLKAEGKYEESNKQMQKFASLAPKDQRAVAFNQDPDYLPKLKSQTKLFDEKILDINDDKYADFGAVLVDNTLYFTSARNTARRTYGRNEEPYLDMYTATYNSDGTISTPTPITEINSKFHDGPAAVTADGNTMYFSSESFKEGNYEKDTPGQRTGLIYLFVATKVNGRWSNIKAVPFNGKTWSTGNPSISKDGKTLYFASNRKGSIGATDIWKVEVKGNNTYSEPVNLGKKINTEGVENFPFITDDNKLYFASDGRKGLGAMDIYVADMANDSEALNIGLPINSPQDDFAFTFNTTVNKGFFSSNRKGDDNMYLAIPICGVDAVVMVRDSKTGKPLSSANVAILDEKNNVIETRKTNTEGWVTYSVDCNTTYSIVVSADGYKNTTVPVAKNAGGKVEVPVNLDPIESIIVDGKIKLNDIYFEFDKSNVTKEGAAELDKLVEVMRTKPELIIMAQAHTDNRGSDEYNLSLSDRRARAVVQYVISNGIAENRISGKGYGETQPRVVCTECTDEQHAQNRRNEFIIVNK</sequence>
<dbReference type="PRINTS" id="PR01021">
    <property type="entry name" value="OMPADOMAIN"/>
</dbReference>
<dbReference type="Proteomes" id="UP001464555">
    <property type="component" value="Unassembled WGS sequence"/>
</dbReference>
<keyword evidence="9" id="KW-1185">Reference proteome</keyword>
<dbReference type="Pfam" id="PF00691">
    <property type="entry name" value="OmpA"/>
    <property type="match status" value="1"/>
</dbReference>
<feature type="signal peptide" evidence="6">
    <location>
        <begin position="1"/>
        <end position="19"/>
    </location>
</feature>
<dbReference type="InterPro" id="IPR011990">
    <property type="entry name" value="TPR-like_helical_dom_sf"/>
</dbReference>
<feature type="repeat" description="TPR" evidence="4">
    <location>
        <begin position="85"/>
        <end position="118"/>
    </location>
</feature>
<evidence type="ECO:0000313" key="8">
    <source>
        <dbReference type="EMBL" id="MEL1244729.1"/>
    </source>
</evidence>
<dbReference type="InterPro" id="IPR036737">
    <property type="entry name" value="OmpA-like_sf"/>
</dbReference>
<accession>A0ABU9HX28</accession>
<dbReference type="PANTHER" id="PTHR30329">
    <property type="entry name" value="STATOR ELEMENT OF FLAGELLAR MOTOR COMPLEX"/>
    <property type="match status" value="1"/>
</dbReference>
<keyword evidence="6" id="KW-0732">Signal</keyword>
<dbReference type="PROSITE" id="PS51123">
    <property type="entry name" value="OMPA_2"/>
    <property type="match status" value="1"/>
</dbReference>
<dbReference type="Gene3D" id="1.25.40.10">
    <property type="entry name" value="Tetratricopeptide repeat domain"/>
    <property type="match status" value="1"/>
</dbReference>
<evidence type="ECO:0000259" key="7">
    <source>
        <dbReference type="PROSITE" id="PS51123"/>
    </source>
</evidence>
<evidence type="ECO:0000256" key="3">
    <source>
        <dbReference type="ARBA" id="ARBA00023237"/>
    </source>
</evidence>
<dbReference type="InterPro" id="IPR011659">
    <property type="entry name" value="WD40"/>
</dbReference>
<dbReference type="InterPro" id="IPR011042">
    <property type="entry name" value="6-blade_b-propeller_TolB-like"/>
</dbReference>
<evidence type="ECO:0000256" key="6">
    <source>
        <dbReference type="SAM" id="SignalP"/>
    </source>
</evidence>
<proteinExistence type="predicted"/>
<dbReference type="EMBL" id="JBBYHR010000005">
    <property type="protein sequence ID" value="MEL1244729.1"/>
    <property type="molecule type" value="Genomic_DNA"/>
</dbReference>
<dbReference type="InterPro" id="IPR050330">
    <property type="entry name" value="Bact_OuterMem_StrucFunc"/>
</dbReference>
<dbReference type="InterPro" id="IPR006665">
    <property type="entry name" value="OmpA-like"/>
</dbReference>
<keyword evidence="2 5" id="KW-0472">Membrane</keyword>
<dbReference type="PANTHER" id="PTHR30329:SF21">
    <property type="entry name" value="LIPOPROTEIN YIAD-RELATED"/>
    <property type="match status" value="1"/>
</dbReference>
<keyword evidence="3" id="KW-0998">Cell outer membrane</keyword>
<evidence type="ECO:0000256" key="2">
    <source>
        <dbReference type="ARBA" id="ARBA00023136"/>
    </source>
</evidence>
<evidence type="ECO:0000256" key="1">
    <source>
        <dbReference type="ARBA" id="ARBA00004442"/>
    </source>
</evidence>
<comment type="subcellular location">
    <subcellularLocation>
        <location evidence="1">Cell outer membrane</location>
    </subcellularLocation>
</comment>
<dbReference type="CDD" id="cd07185">
    <property type="entry name" value="OmpA_C-like"/>
    <property type="match status" value="1"/>
</dbReference>